<dbReference type="GO" id="GO:0006412">
    <property type="term" value="P:translation"/>
    <property type="evidence" value="ECO:0007669"/>
    <property type="project" value="InterPro"/>
</dbReference>
<proteinExistence type="predicted"/>
<sequence length="351" mass="41273">MAFMLNPRNLYRFSKFSRSSIKTLTMTPSRSVIYFEPDEKLAGLDPDFSKKITDEDSLLPGAEKYLSKTYGVHRDWIIPKVSNSLDLYAKKVREHMLRRQYLPAEIQVNNDLRLRQPGDTIEELKKNSELPIVVLKRDEWSKDLHLVGKKKFIIHLARTDAGYCKQFEFNYGSEEPIRVVLHDININPMQRYPMKASFNRFIPGRPNPIRVPIVPYNENQCHDRMLGANVHHVVNELDLWTYSEIYPPQIHLDLSHLTVKESIKLGDVEKMLPHGVYLHRKYNHRLYQAVIKLEETKLFRGKMAIKKHREQEFLAKKREIELADALKGSRKNEKKPRKKIQNPLHKSKSLE</sequence>
<dbReference type="SUPFAM" id="SSF50715">
    <property type="entry name" value="Ribosomal protein L25-like"/>
    <property type="match status" value="1"/>
</dbReference>
<reference evidence="2" key="1">
    <citation type="submission" date="2021-01" db="EMBL/GenBank/DDBJ databases">
        <authorList>
            <person name="Corre E."/>
            <person name="Pelletier E."/>
            <person name="Niang G."/>
            <person name="Scheremetjew M."/>
            <person name="Finn R."/>
            <person name="Kale V."/>
            <person name="Holt S."/>
            <person name="Cochrane G."/>
            <person name="Meng A."/>
            <person name="Brown T."/>
            <person name="Cohen L."/>
        </authorList>
    </citation>
    <scope>NUCLEOTIDE SEQUENCE</scope>
    <source>
        <strain evidence="2">CT5</strain>
    </source>
</reference>
<accession>A0A7S3KF99</accession>
<dbReference type="Gene3D" id="2.170.120.20">
    <property type="entry name" value="Ribosomal protein L25, beta domain"/>
    <property type="match status" value="1"/>
</dbReference>
<dbReference type="InterPro" id="IPR011035">
    <property type="entry name" value="Ribosomal_bL25/Gln-tRNA_synth"/>
</dbReference>
<organism evidence="2">
    <name type="scientific">Euplotes crassus</name>
    <dbReference type="NCBI Taxonomy" id="5936"/>
    <lineage>
        <taxon>Eukaryota</taxon>
        <taxon>Sar</taxon>
        <taxon>Alveolata</taxon>
        <taxon>Ciliophora</taxon>
        <taxon>Intramacronucleata</taxon>
        <taxon>Spirotrichea</taxon>
        <taxon>Hypotrichia</taxon>
        <taxon>Euplotida</taxon>
        <taxon>Euplotidae</taxon>
        <taxon>Moneuplotes</taxon>
    </lineage>
</organism>
<evidence type="ECO:0000256" key="1">
    <source>
        <dbReference type="SAM" id="MobiDB-lite"/>
    </source>
</evidence>
<gene>
    <name evidence="2" type="ORF">ECRA1380_LOCUS6628</name>
</gene>
<dbReference type="InterPro" id="IPR037121">
    <property type="entry name" value="Ribosomal_bL25_C"/>
</dbReference>
<name>A0A7S3KF99_EUPCR</name>
<dbReference type="GO" id="GO:0022625">
    <property type="term" value="C:cytosolic large ribosomal subunit"/>
    <property type="evidence" value="ECO:0007669"/>
    <property type="project" value="TreeGrafter"/>
</dbReference>
<dbReference type="PANTHER" id="PTHR33284">
    <property type="entry name" value="RIBOSOMAL PROTEIN L25/GLN-TRNA SYNTHETASE, ANTI-CODON-BINDING DOMAIN-CONTAINING PROTEIN"/>
    <property type="match status" value="1"/>
</dbReference>
<dbReference type="PANTHER" id="PTHR33284:SF1">
    <property type="entry name" value="RIBOSOMAL PROTEIN L25_GLN-TRNA SYNTHETASE, ANTI-CODON-BINDING DOMAIN-CONTAINING PROTEIN"/>
    <property type="match status" value="1"/>
</dbReference>
<dbReference type="InterPro" id="IPR020930">
    <property type="entry name" value="Ribosomal_uL5_bac-type"/>
</dbReference>
<dbReference type="EMBL" id="HBIK01014009">
    <property type="protein sequence ID" value="CAE0381666.1"/>
    <property type="molecule type" value="Transcribed_RNA"/>
</dbReference>
<feature type="region of interest" description="Disordered" evidence="1">
    <location>
        <begin position="325"/>
        <end position="351"/>
    </location>
</feature>
<dbReference type="GO" id="GO:0003735">
    <property type="term" value="F:structural constituent of ribosome"/>
    <property type="evidence" value="ECO:0007669"/>
    <property type="project" value="InterPro"/>
</dbReference>
<dbReference type="GO" id="GO:0008097">
    <property type="term" value="F:5S rRNA binding"/>
    <property type="evidence" value="ECO:0007669"/>
    <property type="project" value="TreeGrafter"/>
</dbReference>
<dbReference type="AlphaFoldDB" id="A0A7S3KF99"/>
<protein>
    <submittedName>
        <fullName evidence="2">Uncharacterized protein</fullName>
    </submittedName>
</protein>
<evidence type="ECO:0000313" key="2">
    <source>
        <dbReference type="EMBL" id="CAE0381666.1"/>
    </source>
</evidence>
<feature type="compositionally biased region" description="Basic residues" evidence="1">
    <location>
        <begin position="328"/>
        <end position="340"/>
    </location>
</feature>